<sequence length="766" mass="85725">MHDYRIRAGHQAMTMKGALALSVVATLWDGSQHTGSGKTKAGARKLLETHYISDSSIWQSVSKQEQLSFSSGELTSLKYEGLFPSECALIYHGQKRNTEELWQQFFADPSQWWDHRSDKKNARYPDFKHKTTQKALWVDGRSNPAWVPSELAAMQSDAVEHTAFIRNLEIGKCSKAGQYSKALQFFNQMQSEGVKPDKYTFVLVLKACSRLAALEEGKLIHQQVIESGCQSDVFVGNCLVNMYTECGSIRDACTVFINMPTRDLVTWNTMISGYVKCAESQKALETFQLMKIEEVRPDRITFVSVLSACANLAILEEGILAHSEVIRSSCESDISVGNCLIDMYIKCGSMESASRVFNNMSTRDVISWSAMIMGYAKDGQGETALKFFSDMENHSVQPNNITFMGALTACGSIESLAMGRLVHAQVLESKWESDVFVGNCLVDMYCKCGSIEDAYRVFKGMPNHSMVSWSTMLGGYSMHGYGKAAFRLFDNMCQEGWEIDNASYVCLLSACSHAGLVDEGQHYAESMTPCYNISPAIEHYCCMVDLLGRAGCLIEAKNVIEKMSCHPEVSVWMALLGACRMHGDLLIGERAAKQVLALDPENAAGYVMLSNIYAAAGKWNSTLNVHRLRLYRHVPKQPGQTWIEVNGQSHVFVANDDRHPQIAEIKAELKRLAVKIKKIGYAKNDIGKGQKFFSFCTHSEKLAIAFGLINTPQGTCLHLFKNLRVCDDCHTATKYISRIVRREIIVRDANRFHHFKEGVCSCKNYW</sequence>
<organism evidence="1 2">
    <name type="scientific">Diphasiastrum complanatum</name>
    <name type="common">Issler's clubmoss</name>
    <name type="synonym">Lycopodium complanatum</name>
    <dbReference type="NCBI Taxonomy" id="34168"/>
    <lineage>
        <taxon>Eukaryota</taxon>
        <taxon>Viridiplantae</taxon>
        <taxon>Streptophyta</taxon>
        <taxon>Embryophyta</taxon>
        <taxon>Tracheophyta</taxon>
        <taxon>Lycopodiopsida</taxon>
        <taxon>Lycopodiales</taxon>
        <taxon>Lycopodiaceae</taxon>
        <taxon>Lycopodioideae</taxon>
        <taxon>Diphasiastrum</taxon>
    </lineage>
</organism>
<dbReference type="Proteomes" id="UP001162992">
    <property type="component" value="Chromosome 4"/>
</dbReference>
<name>A0ACC2DV61_DIPCM</name>
<comment type="caution">
    <text evidence="1">The sequence shown here is derived from an EMBL/GenBank/DDBJ whole genome shotgun (WGS) entry which is preliminary data.</text>
</comment>
<keyword evidence="2" id="KW-1185">Reference proteome</keyword>
<evidence type="ECO:0000313" key="1">
    <source>
        <dbReference type="EMBL" id="KAJ7558180.1"/>
    </source>
</evidence>
<gene>
    <name evidence="1" type="ORF">O6H91_04G027400</name>
</gene>
<accession>A0ACC2DV61</accession>
<reference evidence="2" key="1">
    <citation type="journal article" date="2024" name="Proc. Natl. Acad. Sci. U.S.A.">
        <title>Extraordinary preservation of gene collinearity over three hundred million years revealed in homosporous lycophytes.</title>
        <authorList>
            <person name="Li C."/>
            <person name="Wickell D."/>
            <person name="Kuo L.Y."/>
            <person name="Chen X."/>
            <person name="Nie B."/>
            <person name="Liao X."/>
            <person name="Peng D."/>
            <person name="Ji J."/>
            <person name="Jenkins J."/>
            <person name="Williams M."/>
            <person name="Shu S."/>
            <person name="Plott C."/>
            <person name="Barry K."/>
            <person name="Rajasekar S."/>
            <person name="Grimwood J."/>
            <person name="Han X."/>
            <person name="Sun S."/>
            <person name="Hou Z."/>
            <person name="He W."/>
            <person name="Dai G."/>
            <person name="Sun C."/>
            <person name="Schmutz J."/>
            <person name="Leebens-Mack J.H."/>
            <person name="Li F.W."/>
            <person name="Wang L."/>
        </authorList>
    </citation>
    <scope>NUCLEOTIDE SEQUENCE [LARGE SCALE GENOMIC DNA]</scope>
    <source>
        <strain evidence="2">cv. PW_Plant_1</strain>
    </source>
</reference>
<evidence type="ECO:0000313" key="2">
    <source>
        <dbReference type="Proteomes" id="UP001162992"/>
    </source>
</evidence>
<proteinExistence type="predicted"/>
<dbReference type="EMBL" id="CM055095">
    <property type="protein sequence ID" value="KAJ7558180.1"/>
    <property type="molecule type" value="Genomic_DNA"/>
</dbReference>
<protein>
    <submittedName>
        <fullName evidence="1">Uncharacterized protein</fullName>
    </submittedName>
</protein>